<dbReference type="EMBL" id="UINC01050172">
    <property type="protein sequence ID" value="SVB62823.1"/>
    <property type="molecule type" value="Genomic_DNA"/>
</dbReference>
<dbReference type="Gene3D" id="3.10.290.10">
    <property type="entry name" value="RNA-binding S4 domain"/>
    <property type="match status" value="1"/>
</dbReference>
<comment type="similarity">
    <text evidence="1">Belongs to the pseudouridine synthase RluA family.</text>
</comment>
<dbReference type="SMART" id="SM00363">
    <property type="entry name" value="S4"/>
    <property type="match status" value="1"/>
</dbReference>
<organism evidence="4">
    <name type="scientific">marine metagenome</name>
    <dbReference type="NCBI Taxonomy" id="408172"/>
    <lineage>
        <taxon>unclassified sequences</taxon>
        <taxon>metagenomes</taxon>
        <taxon>ecological metagenomes</taxon>
    </lineage>
</organism>
<evidence type="ECO:0000256" key="2">
    <source>
        <dbReference type="ARBA" id="ARBA00023235"/>
    </source>
</evidence>
<dbReference type="NCBIfam" id="TIGR00005">
    <property type="entry name" value="rluA_subfam"/>
    <property type="match status" value="1"/>
</dbReference>
<dbReference type="InterPro" id="IPR002942">
    <property type="entry name" value="S4_RNA-bd"/>
</dbReference>
<dbReference type="GO" id="GO:0000455">
    <property type="term" value="P:enzyme-directed rRNA pseudouridine synthesis"/>
    <property type="evidence" value="ECO:0007669"/>
    <property type="project" value="TreeGrafter"/>
</dbReference>
<evidence type="ECO:0000259" key="3">
    <source>
        <dbReference type="SMART" id="SM00363"/>
    </source>
</evidence>
<evidence type="ECO:0000313" key="4">
    <source>
        <dbReference type="EMBL" id="SVB62823.1"/>
    </source>
</evidence>
<feature type="domain" description="RNA-binding S4" evidence="3">
    <location>
        <begin position="18"/>
        <end position="82"/>
    </location>
</feature>
<dbReference type="InterPro" id="IPR050188">
    <property type="entry name" value="RluA_PseudoU_synthase"/>
</dbReference>
<dbReference type="PANTHER" id="PTHR21600:SF44">
    <property type="entry name" value="RIBOSOMAL LARGE SUBUNIT PSEUDOURIDINE SYNTHASE D"/>
    <property type="match status" value="1"/>
</dbReference>
<dbReference type="InterPro" id="IPR020103">
    <property type="entry name" value="PsdUridine_synth_cat_dom_sf"/>
</dbReference>
<keyword evidence="2" id="KW-0413">Isomerase</keyword>
<protein>
    <recommendedName>
        <fullName evidence="3">RNA-binding S4 domain-containing protein</fullName>
    </recommendedName>
</protein>
<dbReference type="SUPFAM" id="SSF55174">
    <property type="entry name" value="Alpha-L RNA-binding motif"/>
    <property type="match status" value="1"/>
</dbReference>
<dbReference type="PROSITE" id="PS01129">
    <property type="entry name" value="PSI_RLU"/>
    <property type="match status" value="1"/>
</dbReference>
<accession>A0A382FKT2</accession>
<sequence length="322" mass="37020">MEKFYSCKIKINKEQNSKRLDQALAKLSNFTRSQIKILINNNNVKKDGEVTKNGSYRVKEDEIYDLNLQIPKQEKFIAEDIPLDIIFEDDDIIIVNKVAGMVTHPAPGNNSGTLVNALLNHTNNNLSNFNKNNRPGIVHRLDKETSGIMVVAKNDKAHLNLANQFKEHSISRKYNAIVWGTPQNQTIEGYIERHRIDRKKMALNNIEKGKYSKTNIKLKKIYGIASLIECILDTGRTHQIRLHMASINSPIVGDKIYGKNKINKFGKNQNTFNKFLILKNFDRQALHAYHLGFNHPKSNKYVEFNSNLPKDMQNLLDFVVKY</sequence>
<dbReference type="InterPro" id="IPR006145">
    <property type="entry name" value="PsdUridine_synth_RsuA/RluA"/>
</dbReference>
<dbReference type="AlphaFoldDB" id="A0A382FKT2"/>
<dbReference type="Pfam" id="PF00849">
    <property type="entry name" value="PseudoU_synth_2"/>
    <property type="match status" value="1"/>
</dbReference>
<dbReference type="CDD" id="cd02869">
    <property type="entry name" value="PseudoU_synth_RluA_like"/>
    <property type="match status" value="1"/>
</dbReference>
<evidence type="ECO:0000256" key="1">
    <source>
        <dbReference type="ARBA" id="ARBA00010876"/>
    </source>
</evidence>
<dbReference type="InterPro" id="IPR036986">
    <property type="entry name" value="S4_RNA-bd_sf"/>
</dbReference>
<reference evidence="4" key="1">
    <citation type="submission" date="2018-05" db="EMBL/GenBank/DDBJ databases">
        <authorList>
            <person name="Lanie J.A."/>
            <person name="Ng W.-L."/>
            <person name="Kazmierczak K.M."/>
            <person name="Andrzejewski T.M."/>
            <person name="Davidsen T.M."/>
            <person name="Wayne K.J."/>
            <person name="Tettelin H."/>
            <person name="Glass J.I."/>
            <person name="Rusch D."/>
            <person name="Podicherti R."/>
            <person name="Tsui H.-C.T."/>
            <person name="Winkler M.E."/>
        </authorList>
    </citation>
    <scope>NUCLEOTIDE SEQUENCE</scope>
</reference>
<dbReference type="GO" id="GO:0003723">
    <property type="term" value="F:RNA binding"/>
    <property type="evidence" value="ECO:0007669"/>
    <property type="project" value="InterPro"/>
</dbReference>
<dbReference type="InterPro" id="IPR006224">
    <property type="entry name" value="PsdUridine_synth_RluA-like_CS"/>
</dbReference>
<proteinExistence type="inferred from homology"/>
<dbReference type="PANTHER" id="PTHR21600">
    <property type="entry name" value="MITOCHONDRIAL RNA PSEUDOURIDINE SYNTHASE"/>
    <property type="match status" value="1"/>
</dbReference>
<gene>
    <name evidence="4" type="ORF">METZ01_LOCUS215677</name>
</gene>
<dbReference type="CDD" id="cd00165">
    <property type="entry name" value="S4"/>
    <property type="match status" value="1"/>
</dbReference>
<dbReference type="Pfam" id="PF01479">
    <property type="entry name" value="S4"/>
    <property type="match status" value="1"/>
</dbReference>
<dbReference type="InterPro" id="IPR006225">
    <property type="entry name" value="PsdUridine_synth_RluC/D"/>
</dbReference>
<name>A0A382FKT2_9ZZZZ</name>
<dbReference type="Gene3D" id="3.30.2350.10">
    <property type="entry name" value="Pseudouridine synthase"/>
    <property type="match status" value="1"/>
</dbReference>
<dbReference type="SUPFAM" id="SSF55120">
    <property type="entry name" value="Pseudouridine synthase"/>
    <property type="match status" value="1"/>
</dbReference>
<dbReference type="GO" id="GO:0009982">
    <property type="term" value="F:pseudouridine synthase activity"/>
    <property type="evidence" value="ECO:0007669"/>
    <property type="project" value="InterPro"/>
</dbReference>
<dbReference type="PROSITE" id="PS50889">
    <property type="entry name" value="S4"/>
    <property type="match status" value="1"/>
</dbReference>